<dbReference type="PANTHER" id="PTHR42760">
    <property type="entry name" value="SHORT-CHAIN DEHYDROGENASES/REDUCTASES FAMILY MEMBER"/>
    <property type="match status" value="1"/>
</dbReference>
<evidence type="ECO:0000256" key="1">
    <source>
        <dbReference type="ARBA" id="ARBA00006484"/>
    </source>
</evidence>
<accession>X0T7Q5</accession>
<dbReference type="PRINTS" id="PR00081">
    <property type="entry name" value="GDHRDH"/>
</dbReference>
<dbReference type="InterPro" id="IPR036291">
    <property type="entry name" value="NAD(P)-bd_dom_sf"/>
</dbReference>
<evidence type="ECO:0000313" key="2">
    <source>
        <dbReference type="EMBL" id="GAF89498.1"/>
    </source>
</evidence>
<organism evidence="2">
    <name type="scientific">marine sediment metagenome</name>
    <dbReference type="NCBI Taxonomy" id="412755"/>
    <lineage>
        <taxon>unclassified sequences</taxon>
        <taxon>metagenomes</taxon>
        <taxon>ecological metagenomes</taxon>
    </lineage>
</organism>
<dbReference type="SUPFAM" id="SSF51735">
    <property type="entry name" value="NAD(P)-binding Rossmann-fold domains"/>
    <property type="match status" value="1"/>
</dbReference>
<dbReference type="EMBL" id="BARS01014049">
    <property type="protein sequence ID" value="GAF89498.1"/>
    <property type="molecule type" value="Genomic_DNA"/>
</dbReference>
<dbReference type="GO" id="GO:0016616">
    <property type="term" value="F:oxidoreductase activity, acting on the CH-OH group of donors, NAD or NADP as acceptor"/>
    <property type="evidence" value="ECO:0007669"/>
    <property type="project" value="TreeGrafter"/>
</dbReference>
<dbReference type="CDD" id="cd05233">
    <property type="entry name" value="SDR_c"/>
    <property type="match status" value="1"/>
</dbReference>
<dbReference type="Gene3D" id="3.40.50.720">
    <property type="entry name" value="NAD(P)-binding Rossmann-like Domain"/>
    <property type="match status" value="1"/>
</dbReference>
<feature type="non-terminal residue" evidence="2">
    <location>
        <position position="101"/>
    </location>
</feature>
<sequence>LVNNAGILESYTIMNMKEEDLERTLGVNLKGVILCSQAVARHMIEQKSGKIVNMGSSISSRASVCNLTGGSADYCASKAAVQAFTRSLAMELAPHGINVNA</sequence>
<dbReference type="PANTHER" id="PTHR42760:SF40">
    <property type="entry name" value="3-OXOACYL-[ACYL-CARRIER-PROTEIN] REDUCTASE, CHLOROPLASTIC"/>
    <property type="match status" value="1"/>
</dbReference>
<dbReference type="AlphaFoldDB" id="X0T7Q5"/>
<feature type="non-terminal residue" evidence="2">
    <location>
        <position position="1"/>
    </location>
</feature>
<comment type="caution">
    <text evidence="2">The sequence shown here is derived from an EMBL/GenBank/DDBJ whole genome shotgun (WGS) entry which is preliminary data.</text>
</comment>
<reference evidence="2" key="1">
    <citation type="journal article" date="2014" name="Front. Microbiol.">
        <title>High frequency of phylogenetically diverse reductive dehalogenase-homologous genes in deep subseafloor sedimentary metagenomes.</title>
        <authorList>
            <person name="Kawai M."/>
            <person name="Futagami T."/>
            <person name="Toyoda A."/>
            <person name="Takaki Y."/>
            <person name="Nishi S."/>
            <person name="Hori S."/>
            <person name="Arai W."/>
            <person name="Tsubouchi T."/>
            <person name="Morono Y."/>
            <person name="Uchiyama I."/>
            <person name="Ito T."/>
            <person name="Fujiyama A."/>
            <person name="Inagaki F."/>
            <person name="Takami H."/>
        </authorList>
    </citation>
    <scope>NUCLEOTIDE SEQUENCE</scope>
    <source>
        <strain evidence="2">Expedition CK06-06</strain>
    </source>
</reference>
<dbReference type="PRINTS" id="PR00080">
    <property type="entry name" value="SDRFAMILY"/>
</dbReference>
<gene>
    <name evidence="2" type="ORF">S01H1_23972</name>
</gene>
<dbReference type="InterPro" id="IPR002347">
    <property type="entry name" value="SDR_fam"/>
</dbReference>
<dbReference type="GO" id="GO:0030497">
    <property type="term" value="P:fatty acid elongation"/>
    <property type="evidence" value="ECO:0007669"/>
    <property type="project" value="TreeGrafter"/>
</dbReference>
<comment type="similarity">
    <text evidence="1">Belongs to the short-chain dehydrogenases/reductases (SDR) family.</text>
</comment>
<protein>
    <submittedName>
        <fullName evidence="2">Uncharacterized protein</fullName>
    </submittedName>
</protein>
<dbReference type="Pfam" id="PF00106">
    <property type="entry name" value="adh_short"/>
    <property type="match status" value="1"/>
</dbReference>
<proteinExistence type="inferred from homology"/>
<name>X0T7Q5_9ZZZZ</name>